<proteinExistence type="inferred from homology"/>
<dbReference type="InterPro" id="IPR050575">
    <property type="entry name" value="BMC_shell"/>
</dbReference>
<dbReference type="EMBL" id="JACJLA010000011">
    <property type="protein sequence ID" value="MBM6913016.1"/>
    <property type="molecule type" value="Genomic_DNA"/>
</dbReference>
<organism evidence="6 7">
    <name type="scientific">Veillonella magna</name>
    <dbReference type="NCBI Taxonomy" id="464322"/>
    <lineage>
        <taxon>Bacteria</taxon>
        <taxon>Bacillati</taxon>
        <taxon>Bacillota</taxon>
        <taxon>Negativicutes</taxon>
        <taxon>Veillonellales</taxon>
        <taxon>Veillonellaceae</taxon>
        <taxon>Veillonella</taxon>
    </lineage>
</organism>
<dbReference type="Gene3D" id="3.30.70.1710">
    <property type="match status" value="1"/>
</dbReference>
<dbReference type="PANTHER" id="PTHR33941">
    <property type="entry name" value="PROPANEDIOL UTILIZATION PROTEIN PDUA"/>
    <property type="match status" value="1"/>
</dbReference>
<evidence type="ECO:0000313" key="6">
    <source>
        <dbReference type="EMBL" id="MBM6913016.1"/>
    </source>
</evidence>
<dbReference type="InterPro" id="IPR044872">
    <property type="entry name" value="CcmK/CsoS1_BMC"/>
</dbReference>
<evidence type="ECO:0000256" key="2">
    <source>
        <dbReference type="ARBA" id="ARBA00024446"/>
    </source>
</evidence>
<evidence type="ECO:0000256" key="4">
    <source>
        <dbReference type="SAM" id="MobiDB-lite"/>
    </source>
</evidence>
<evidence type="ECO:0000256" key="1">
    <source>
        <dbReference type="ARBA" id="ARBA00024322"/>
    </source>
</evidence>
<accession>A0ABS2GFU2</accession>
<name>A0ABS2GFU2_9FIRM</name>
<feature type="region of interest" description="Disordered" evidence="4">
    <location>
        <begin position="97"/>
        <end position="133"/>
    </location>
</feature>
<dbReference type="RefSeq" id="WP_205088011.1">
    <property type="nucleotide sequence ID" value="NZ_JACJLA010000011.1"/>
</dbReference>
<dbReference type="Proteomes" id="UP000707138">
    <property type="component" value="Unassembled WGS sequence"/>
</dbReference>
<feature type="compositionally biased region" description="Basic and acidic residues" evidence="4">
    <location>
        <begin position="117"/>
        <end position="127"/>
    </location>
</feature>
<evidence type="ECO:0000259" key="5">
    <source>
        <dbReference type="PROSITE" id="PS51930"/>
    </source>
</evidence>
<keyword evidence="2" id="KW-1283">Bacterial microcompartment</keyword>
<dbReference type="SUPFAM" id="SSF143414">
    <property type="entry name" value="CcmK-like"/>
    <property type="match status" value="1"/>
</dbReference>
<feature type="domain" description="BMC" evidence="5">
    <location>
        <begin position="3"/>
        <end position="87"/>
    </location>
</feature>
<dbReference type="SMART" id="SM00877">
    <property type="entry name" value="BMC"/>
    <property type="match status" value="1"/>
</dbReference>
<keyword evidence="7" id="KW-1185">Reference proteome</keyword>
<comment type="subcellular location">
    <subcellularLocation>
        <location evidence="1">Bacterial microcompartment</location>
    </subcellularLocation>
</comment>
<protein>
    <submittedName>
        <fullName evidence="6">BMC domain-containing protein</fullName>
    </submittedName>
</protein>
<evidence type="ECO:0000313" key="7">
    <source>
        <dbReference type="Proteomes" id="UP000707138"/>
    </source>
</evidence>
<dbReference type="PANTHER" id="PTHR33941:SF11">
    <property type="entry name" value="BACTERIAL MICROCOMPARTMENT SHELL PROTEIN PDUJ"/>
    <property type="match status" value="1"/>
</dbReference>
<dbReference type="PROSITE" id="PS51930">
    <property type="entry name" value="BMC_2"/>
    <property type="match status" value="1"/>
</dbReference>
<comment type="similarity">
    <text evidence="3">Belongs to the bacterial microcompartments protein family.</text>
</comment>
<dbReference type="InterPro" id="IPR037233">
    <property type="entry name" value="CcmK-like_sf"/>
</dbReference>
<comment type="caution">
    <text evidence="6">The sequence shown here is derived from an EMBL/GenBank/DDBJ whole genome shotgun (WGS) entry which is preliminary data.</text>
</comment>
<dbReference type="Pfam" id="PF00936">
    <property type="entry name" value="BMC"/>
    <property type="match status" value="1"/>
</dbReference>
<dbReference type="InterPro" id="IPR000249">
    <property type="entry name" value="BMC_dom"/>
</dbReference>
<sequence>MRALGMIEVRGYLGAVSAADAALKAADVELNSTECISGGLTTIMVVGDVAAVTAAVEAAADIAGKLGRLKGKHVISRVDEMTAAMIGGKLAGMPEIKDGEQNNNLLPETSSTDTDETLERKSEKMIDETDQGSIQLSDKKDKVEHMKEEAIESLPVDNEDEFLKRVEVWLHNKKVLELRKIAYRIRVSGLKRTAIKFANKETLIRVIMDDVKRGERFELD</sequence>
<gene>
    <name evidence="6" type="ORF">H6A01_06740</name>
</gene>
<reference evidence="6 7" key="1">
    <citation type="journal article" date="2021" name="Sci. Rep.">
        <title>The distribution of antibiotic resistance genes in chicken gut microbiota commensals.</title>
        <authorList>
            <person name="Juricova H."/>
            <person name="Matiasovicova J."/>
            <person name="Kubasova T."/>
            <person name="Cejkova D."/>
            <person name="Rychlik I."/>
        </authorList>
    </citation>
    <scope>NUCLEOTIDE SEQUENCE [LARGE SCALE GENOMIC DNA]</scope>
    <source>
        <strain evidence="6 7">An537</strain>
    </source>
</reference>
<evidence type="ECO:0000256" key="3">
    <source>
        <dbReference type="PROSITE-ProRule" id="PRU01278"/>
    </source>
</evidence>